<keyword evidence="2" id="KW-0418">Kinase</keyword>
<name>A0AA86UAJ4_9EUKA</name>
<keyword evidence="3" id="KW-1185">Reference proteome</keyword>
<sequence>MESPNSDLSPLIDAAQKSDYLSILTNLQYARRTNSNGQSALMLCAVKSCVEGAVVLANNEAKMTDISGNTALMYAVKSNCMPIVKLLLPFEQNMVNNNGETALQVATRYSSNHQIISLLEQVEIARPPFQQLLEEVV</sequence>
<dbReference type="InterPro" id="IPR002110">
    <property type="entry name" value="Ankyrin_rpt"/>
</dbReference>
<dbReference type="EMBL" id="CATOUU010000782">
    <property type="protein sequence ID" value="CAI9947859.1"/>
    <property type="molecule type" value="Genomic_DNA"/>
</dbReference>
<reference evidence="2 3" key="2">
    <citation type="submission" date="2024-07" db="EMBL/GenBank/DDBJ databases">
        <authorList>
            <person name="Akdeniz Z."/>
        </authorList>
    </citation>
    <scope>NUCLEOTIDE SEQUENCE [LARGE SCALE GENOMIC DNA]</scope>
</reference>
<organism evidence="1">
    <name type="scientific">Hexamita inflata</name>
    <dbReference type="NCBI Taxonomy" id="28002"/>
    <lineage>
        <taxon>Eukaryota</taxon>
        <taxon>Metamonada</taxon>
        <taxon>Diplomonadida</taxon>
        <taxon>Hexamitidae</taxon>
        <taxon>Hexamitinae</taxon>
        <taxon>Hexamita</taxon>
    </lineage>
</organism>
<dbReference type="PANTHER" id="PTHR24120">
    <property type="entry name" value="GH07239P"/>
    <property type="match status" value="1"/>
</dbReference>
<evidence type="ECO:0000313" key="3">
    <source>
        <dbReference type="Proteomes" id="UP001642409"/>
    </source>
</evidence>
<dbReference type="SUPFAM" id="SSF48403">
    <property type="entry name" value="Ankyrin repeat"/>
    <property type="match status" value="1"/>
</dbReference>
<dbReference type="Proteomes" id="UP001642409">
    <property type="component" value="Unassembled WGS sequence"/>
</dbReference>
<protein>
    <submittedName>
        <fullName evidence="2">Kinase</fullName>
    </submittedName>
    <submittedName>
        <fullName evidence="1">NEK</fullName>
    </submittedName>
</protein>
<comment type="caution">
    <text evidence="1">The sequence shown here is derived from an EMBL/GenBank/DDBJ whole genome shotgun (WGS) entry which is preliminary data.</text>
</comment>
<dbReference type="GO" id="GO:0016301">
    <property type="term" value="F:kinase activity"/>
    <property type="evidence" value="ECO:0007669"/>
    <property type="project" value="UniProtKB-KW"/>
</dbReference>
<proteinExistence type="predicted"/>
<dbReference type="InterPro" id="IPR036770">
    <property type="entry name" value="Ankyrin_rpt-contain_sf"/>
</dbReference>
<dbReference type="PANTHER" id="PTHR24120:SF4">
    <property type="entry name" value="GH07239P"/>
    <property type="match status" value="1"/>
</dbReference>
<evidence type="ECO:0000313" key="1">
    <source>
        <dbReference type="EMBL" id="CAI9947859.1"/>
    </source>
</evidence>
<dbReference type="Pfam" id="PF12796">
    <property type="entry name" value="Ank_2"/>
    <property type="match status" value="1"/>
</dbReference>
<dbReference type="SMART" id="SM00248">
    <property type="entry name" value="ANK"/>
    <property type="match status" value="3"/>
</dbReference>
<gene>
    <name evidence="1" type="ORF">HINF_LOCUS35504</name>
    <name evidence="2" type="ORF">HINF_LOCUS39861</name>
</gene>
<dbReference type="AlphaFoldDB" id="A0AA86UAJ4"/>
<accession>A0AA86UAJ4</accession>
<dbReference type="EMBL" id="CAXDID020000155">
    <property type="protein sequence ID" value="CAL6042995.1"/>
    <property type="molecule type" value="Genomic_DNA"/>
</dbReference>
<evidence type="ECO:0000313" key="2">
    <source>
        <dbReference type="EMBL" id="CAL6042995.1"/>
    </source>
</evidence>
<keyword evidence="2" id="KW-0808">Transferase</keyword>
<reference evidence="1" key="1">
    <citation type="submission" date="2023-06" db="EMBL/GenBank/DDBJ databases">
        <authorList>
            <person name="Kurt Z."/>
        </authorList>
    </citation>
    <scope>NUCLEOTIDE SEQUENCE</scope>
</reference>
<dbReference type="Gene3D" id="1.25.40.20">
    <property type="entry name" value="Ankyrin repeat-containing domain"/>
    <property type="match status" value="1"/>
</dbReference>